<reference evidence="13" key="2">
    <citation type="submission" date="2025-09" db="UniProtKB">
        <authorList>
            <consortium name="Ensembl"/>
        </authorList>
    </citation>
    <scope>IDENTIFICATION</scope>
</reference>
<name>A0A8C6HE25_MUSSI</name>
<protein>
    <recommendedName>
        <fullName evidence="4">exodeoxyribonuclease III</fullName>
        <ecNumber evidence="4">3.1.11.2</ecNumber>
    </recommendedName>
</protein>
<keyword evidence="10" id="KW-0234">DNA repair</keyword>
<dbReference type="Gene3D" id="3.60.10.10">
    <property type="entry name" value="Endonuclease/exonuclease/phosphatase"/>
    <property type="match status" value="1"/>
</dbReference>
<evidence type="ECO:0000256" key="7">
    <source>
        <dbReference type="ARBA" id="ARBA00022801"/>
    </source>
</evidence>
<dbReference type="InterPro" id="IPR005135">
    <property type="entry name" value="Endo/exonuclease/phosphatase"/>
</dbReference>
<dbReference type="InterPro" id="IPR036691">
    <property type="entry name" value="Endo/exonu/phosph_ase_sf"/>
</dbReference>
<feature type="compositionally biased region" description="Basic and acidic residues" evidence="11">
    <location>
        <begin position="324"/>
        <end position="342"/>
    </location>
</feature>
<dbReference type="GeneTree" id="ENSGT00950000183016"/>
<dbReference type="GO" id="GO:0006284">
    <property type="term" value="P:base-excision repair"/>
    <property type="evidence" value="ECO:0007669"/>
    <property type="project" value="TreeGrafter"/>
</dbReference>
<keyword evidence="8" id="KW-0460">Magnesium</keyword>
<evidence type="ECO:0000259" key="12">
    <source>
        <dbReference type="Pfam" id="PF03372"/>
    </source>
</evidence>
<feature type="region of interest" description="Disordered" evidence="11">
    <location>
        <begin position="313"/>
        <end position="342"/>
    </location>
</feature>
<dbReference type="Proteomes" id="UP000694415">
    <property type="component" value="Unplaced"/>
</dbReference>
<keyword evidence="5" id="KW-0479">Metal-binding</keyword>
<evidence type="ECO:0000256" key="1">
    <source>
        <dbReference type="ARBA" id="ARBA00000493"/>
    </source>
</evidence>
<evidence type="ECO:0000256" key="5">
    <source>
        <dbReference type="ARBA" id="ARBA00022723"/>
    </source>
</evidence>
<keyword evidence="6" id="KW-0227">DNA damage</keyword>
<evidence type="ECO:0000256" key="6">
    <source>
        <dbReference type="ARBA" id="ARBA00022763"/>
    </source>
</evidence>
<evidence type="ECO:0000256" key="4">
    <source>
        <dbReference type="ARBA" id="ARBA00012115"/>
    </source>
</evidence>
<dbReference type="CDD" id="cd09076">
    <property type="entry name" value="L1-EN"/>
    <property type="match status" value="1"/>
</dbReference>
<keyword evidence="9" id="KW-0233">DNA recombination</keyword>
<organism evidence="13 14">
    <name type="scientific">Mus spicilegus</name>
    <name type="common">Mound-building mouse</name>
    <dbReference type="NCBI Taxonomy" id="10103"/>
    <lineage>
        <taxon>Eukaryota</taxon>
        <taxon>Metazoa</taxon>
        <taxon>Chordata</taxon>
        <taxon>Craniata</taxon>
        <taxon>Vertebrata</taxon>
        <taxon>Euteleostomi</taxon>
        <taxon>Mammalia</taxon>
        <taxon>Eutheria</taxon>
        <taxon>Euarchontoglires</taxon>
        <taxon>Glires</taxon>
        <taxon>Rodentia</taxon>
        <taxon>Myomorpha</taxon>
        <taxon>Muroidea</taxon>
        <taxon>Muridae</taxon>
        <taxon>Murinae</taxon>
        <taxon>Mus</taxon>
        <taxon>Mus</taxon>
    </lineage>
</organism>
<dbReference type="PANTHER" id="PTHR22748:SF23">
    <property type="entry name" value="EXODEOXYRIBONUCLEASE III"/>
    <property type="match status" value="1"/>
</dbReference>
<dbReference type="AlphaFoldDB" id="A0A8C6HE25"/>
<dbReference type="Ensembl" id="ENSMSIT00000024559.1">
    <property type="protein sequence ID" value="ENSMSIP00000019420.1"/>
    <property type="gene ID" value="ENSMSIG00000016532.1"/>
</dbReference>
<dbReference type="PANTHER" id="PTHR22748">
    <property type="entry name" value="AP ENDONUCLEASE"/>
    <property type="match status" value="1"/>
</dbReference>
<dbReference type="EC" id="3.1.11.2" evidence="4"/>
<dbReference type="GO" id="GO:0006310">
    <property type="term" value="P:DNA recombination"/>
    <property type="evidence" value="ECO:0007669"/>
    <property type="project" value="UniProtKB-KW"/>
</dbReference>
<dbReference type="SUPFAM" id="SSF56219">
    <property type="entry name" value="DNase I-like"/>
    <property type="match status" value="1"/>
</dbReference>
<dbReference type="Pfam" id="PF03372">
    <property type="entry name" value="Exo_endo_phos"/>
    <property type="match status" value="1"/>
</dbReference>
<evidence type="ECO:0000256" key="11">
    <source>
        <dbReference type="SAM" id="MobiDB-lite"/>
    </source>
</evidence>
<dbReference type="InterPro" id="IPR004808">
    <property type="entry name" value="AP_endonuc_1"/>
</dbReference>
<dbReference type="GO" id="GO:0046872">
    <property type="term" value="F:metal ion binding"/>
    <property type="evidence" value="ECO:0007669"/>
    <property type="project" value="UniProtKB-KW"/>
</dbReference>
<evidence type="ECO:0000256" key="3">
    <source>
        <dbReference type="ARBA" id="ARBA00007092"/>
    </source>
</evidence>
<keyword evidence="7" id="KW-0378">Hydrolase</keyword>
<accession>A0A8C6HE25</accession>
<reference evidence="13" key="1">
    <citation type="submission" date="2025-08" db="UniProtKB">
        <authorList>
            <consortium name="Ensembl"/>
        </authorList>
    </citation>
    <scope>IDENTIFICATION</scope>
</reference>
<dbReference type="GO" id="GO:0008081">
    <property type="term" value="F:phosphoric diester hydrolase activity"/>
    <property type="evidence" value="ECO:0007669"/>
    <property type="project" value="TreeGrafter"/>
</dbReference>
<dbReference type="GO" id="GO:0003906">
    <property type="term" value="F:DNA-(apurinic or apyrimidinic site) endonuclease activity"/>
    <property type="evidence" value="ECO:0007669"/>
    <property type="project" value="TreeGrafter"/>
</dbReference>
<comment type="cofactor">
    <cofactor evidence="2">
        <name>Mg(2+)</name>
        <dbReference type="ChEBI" id="CHEBI:18420"/>
    </cofactor>
</comment>
<sequence length="371" mass="43023">MNLGRSNNYFSLISLNINGLNSPIKRHRLTDWLHKQDPTFCCLQETHLREKDRHYLRVKGWKTIFQANGLKKQAGVAILVSDKIDFQPKVIKKDKEGHFILIKGKILQEELSILNIYAPNARAATFIKDTLVKLKAHIAPHTIIVGDFNTPLSSMDRSWKQKLNRDTVKLTEVMKQMDLTDIYRTFYPKTKGYTFFSAPHGTFSKIDHIIGHKTGLNRYKNIEIVPCILSDHHGLRLIFNNNINNGKPTFTWKLNNTLLNDTLVKEGIKKEIKDFLEFNENEATTYPNLWDTMKAFLRGKLIALSASKKKRETAHTSSLTTHLKALEKKEANSPKRSRRQEIIKLRGEINQVETRRTIQRINQTRKNQVDR</sequence>
<dbReference type="GO" id="GO:0008311">
    <property type="term" value="F:double-stranded DNA 3'-5' DNA exonuclease activity"/>
    <property type="evidence" value="ECO:0007669"/>
    <property type="project" value="UniProtKB-EC"/>
</dbReference>
<evidence type="ECO:0000313" key="13">
    <source>
        <dbReference type="Ensembl" id="ENSMSIP00000019420.1"/>
    </source>
</evidence>
<feature type="domain" description="Endonuclease/exonuclease/phosphatase" evidence="12">
    <location>
        <begin position="13"/>
        <end position="232"/>
    </location>
</feature>
<evidence type="ECO:0000256" key="9">
    <source>
        <dbReference type="ARBA" id="ARBA00023172"/>
    </source>
</evidence>
<evidence type="ECO:0000313" key="14">
    <source>
        <dbReference type="Proteomes" id="UP000694415"/>
    </source>
</evidence>
<evidence type="ECO:0000256" key="10">
    <source>
        <dbReference type="ARBA" id="ARBA00023204"/>
    </source>
</evidence>
<evidence type="ECO:0000256" key="2">
    <source>
        <dbReference type="ARBA" id="ARBA00001946"/>
    </source>
</evidence>
<comment type="catalytic activity">
    <reaction evidence="1">
        <text>Exonucleolytic cleavage in the 3'- to 5'-direction to yield nucleoside 5'-phosphates.</text>
        <dbReference type="EC" id="3.1.11.2"/>
    </reaction>
</comment>
<keyword evidence="14" id="KW-1185">Reference proteome</keyword>
<proteinExistence type="inferred from homology"/>
<comment type="similarity">
    <text evidence="3">Belongs to the DNA repair enzymes AP/ExoA family.</text>
</comment>
<evidence type="ECO:0000256" key="8">
    <source>
        <dbReference type="ARBA" id="ARBA00022842"/>
    </source>
</evidence>
<dbReference type="GO" id="GO:0005634">
    <property type="term" value="C:nucleus"/>
    <property type="evidence" value="ECO:0007669"/>
    <property type="project" value="TreeGrafter"/>
</dbReference>